<evidence type="ECO:0000256" key="7">
    <source>
        <dbReference type="SAM" id="MobiDB-lite"/>
    </source>
</evidence>
<feature type="transmembrane region" description="Helical" evidence="8">
    <location>
        <begin position="527"/>
        <end position="548"/>
    </location>
</feature>
<evidence type="ECO:0000256" key="1">
    <source>
        <dbReference type="ARBA" id="ARBA00004651"/>
    </source>
</evidence>
<feature type="transmembrane region" description="Helical" evidence="8">
    <location>
        <begin position="631"/>
        <end position="660"/>
    </location>
</feature>
<keyword evidence="3" id="KW-1003">Cell membrane</keyword>
<sequence length="697" mass="71392">MATLARLITRRWVAGLLALFALLAAGASIGVVGQAELGPTATASLPLESDSRAAAELSAELPEAEGSAALVLYSSDEALSADALAFVQERARTLPGATGAPAVVAEDGTAATVFVPVVANDATQTADVVAELRTAAKADLPDGLAAQVTGPAAIQADLAAVFDGANFRLLGATAGVVALLLIITYRSPVLWLVPLTVVGVADQLAAVLATRTLAAFDVQWDESTIGILSVLVFGAGTDYALLLISRYRDELRVHADRRAAMAKALTRTAEAVLSSASTVVIGLLTLLLSAFPTTRGLGLACAVGVVVAAAFVLIVLPAALVVSGRWIFWPKVPLEGQPSLADSKSLWRRIGDTVARRPAVFATVTVALLALAATGMTQIRTGLDGADQFLQKPEAISAGERLAQSFPAGSADPTTVVSRGTDPAALASTVSAVDGVSSTREVASAGGVSEIQAVLDAEPGSDAAAAAVTAIRAAVADTPDTHVGGTEAEALDAAEASNRDRFLIFPLILGLVLLALGLLLRSVVAPLILVSTVVATYLSSLGLSWVLFTQVLGFDRLDDGVPLLAFVFLVALGVDYNIFLVTRAAEEARGHGAREGMLRALSATGGVITSAGILLAAVFAVLGVLPLVVLAQLGVIICIGVLLDTLVVRTVLVPAIALVLGDRFWWPRRVGGADRSDRSARGTADPEPEPELVAAGR</sequence>
<reference evidence="10 11" key="1">
    <citation type="submission" date="2013-08" db="EMBL/GenBank/DDBJ databases">
        <title>The genome sequence of Knoellia aerolata.</title>
        <authorList>
            <person name="Zhu W."/>
            <person name="Wang G."/>
        </authorList>
    </citation>
    <scope>NUCLEOTIDE SEQUENCE [LARGE SCALE GENOMIC DNA]</scope>
    <source>
        <strain evidence="10 11">DSM 18566</strain>
    </source>
</reference>
<dbReference type="AlphaFoldDB" id="A0A0A0K0W0"/>
<comment type="subcellular location">
    <subcellularLocation>
        <location evidence="1">Cell membrane</location>
        <topology evidence="1">Multi-pass membrane protein</topology>
    </subcellularLocation>
</comment>
<feature type="transmembrane region" description="Helical" evidence="8">
    <location>
        <begin position="190"/>
        <end position="213"/>
    </location>
</feature>
<evidence type="ECO:0000256" key="5">
    <source>
        <dbReference type="ARBA" id="ARBA00022989"/>
    </source>
</evidence>
<dbReference type="Gene3D" id="1.20.1640.10">
    <property type="entry name" value="Multidrug efflux transporter AcrB transmembrane domain"/>
    <property type="match status" value="2"/>
</dbReference>
<dbReference type="InterPro" id="IPR050545">
    <property type="entry name" value="Mycobact_MmpL"/>
</dbReference>
<feature type="transmembrane region" description="Helical" evidence="8">
    <location>
        <begin position="502"/>
        <end position="520"/>
    </location>
</feature>
<dbReference type="Pfam" id="PF03176">
    <property type="entry name" value="MMPL"/>
    <property type="match status" value="2"/>
</dbReference>
<evidence type="ECO:0000313" key="10">
    <source>
        <dbReference type="EMBL" id="KGN42634.1"/>
    </source>
</evidence>
<evidence type="ECO:0000259" key="9">
    <source>
        <dbReference type="PROSITE" id="PS50156"/>
    </source>
</evidence>
<protein>
    <submittedName>
        <fullName evidence="10">Membrane protein</fullName>
    </submittedName>
</protein>
<dbReference type="SUPFAM" id="SSF82866">
    <property type="entry name" value="Multidrug efflux transporter AcrB transmembrane domain"/>
    <property type="match status" value="2"/>
</dbReference>
<gene>
    <name evidence="10" type="ORF">N801_13900</name>
</gene>
<comment type="similarity">
    <text evidence="2">Belongs to the resistance-nodulation-cell division (RND) (TC 2.A.6) family. MmpL subfamily.</text>
</comment>
<evidence type="ECO:0000256" key="2">
    <source>
        <dbReference type="ARBA" id="ARBA00010157"/>
    </source>
</evidence>
<feature type="domain" description="SSD" evidence="9">
    <location>
        <begin position="530"/>
        <end position="658"/>
    </location>
</feature>
<dbReference type="GO" id="GO:0005886">
    <property type="term" value="C:plasma membrane"/>
    <property type="evidence" value="ECO:0007669"/>
    <property type="project" value="UniProtKB-SubCell"/>
</dbReference>
<feature type="transmembrane region" description="Helical" evidence="8">
    <location>
        <begin position="268"/>
        <end position="291"/>
    </location>
</feature>
<evidence type="ECO:0000313" key="11">
    <source>
        <dbReference type="Proteomes" id="UP000030013"/>
    </source>
</evidence>
<dbReference type="PANTHER" id="PTHR33406">
    <property type="entry name" value="MEMBRANE PROTEIN MJ1562-RELATED"/>
    <property type="match status" value="1"/>
</dbReference>
<dbReference type="PANTHER" id="PTHR33406:SF6">
    <property type="entry name" value="MEMBRANE PROTEIN YDGH-RELATED"/>
    <property type="match status" value="1"/>
</dbReference>
<feature type="transmembrane region" description="Helical" evidence="8">
    <location>
        <begin position="225"/>
        <end position="247"/>
    </location>
</feature>
<feature type="region of interest" description="Disordered" evidence="7">
    <location>
        <begin position="673"/>
        <end position="697"/>
    </location>
</feature>
<evidence type="ECO:0000256" key="6">
    <source>
        <dbReference type="ARBA" id="ARBA00023136"/>
    </source>
</evidence>
<feature type="transmembrane region" description="Helical" evidence="8">
    <location>
        <begin position="600"/>
        <end position="625"/>
    </location>
</feature>
<dbReference type="Proteomes" id="UP000030013">
    <property type="component" value="Unassembled WGS sequence"/>
</dbReference>
<dbReference type="OrthoDB" id="2365435at2"/>
<accession>A0A0A0K0W0</accession>
<evidence type="ECO:0000256" key="8">
    <source>
        <dbReference type="SAM" id="Phobius"/>
    </source>
</evidence>
<dbReference type="RefSeq" id="WP_084108081.1">
    <property type="nucleotide sequence ID" value="NZ_AVPL01000003.1"/>
</dbReference>
<dbReference type="InterPro" id="IPR004869">
    <property type="entry name" value="MMPL_dom"/>
</dbReference>
<dbReference type="eggNOG" id="COG2409">
    <property type="taxonomic scope" value="Bacteria"/>
</dbReference>
<proteinExistence type="inferred from homology"/>
<feature type="transmembrane region" description="Helical" evidence="8">
    <location>
        <begin position="165"/>
        <end position="183"/>
    </location>
</feature>
<dbReference type="EMBL" id="AVPL01000003">
    <property type="protein sequence ID" value="KGN42634.1"/>
    <property type="molecule type" value="Genomic_DNA"/>
</dbReference>
<evidence type="ECO:0000256" key="4">
    <source>
        <dbReference type="ARBA" id="ARBA00022692"/>
    </source>
</evidence>
<keyword evidence="6 8" id="KW-0472">Membrane</keyword>
<feature type="domain" description="SSD" evidence="9">
    <location>
        <begin position="204"/>
        <end position="322"/>
    </location>
</feature>
<dbReference type="InterPro" id="IPR000731">
    <property type="entry name" value="SSD"/>
</dbReference>
<dbReference type="STRING" id="1385519.N801_13900"/>
<keyword evidence="5 8" id="KW-1133">Transmembrane helix</keyword>
<keyword evidence="11" id="KW-1185">Reference proteome</keyword>
<comment type="caution">
    <text evidence="10">The sequence shown here is derived from an EMBL/GenBank/DDBJ whole genome shotgun (WGS) entry which is preliminary data.</text>
</comment>
<keyword evidence="4 8" id="KW-0812">Transmembrane</keyword>
<organism evidence="10 11">
    <name type="scientific">Knoellia aerolata DSM 18566</name>
    <dbReference type="NCBI Taxonomy" id="1385519"/>
    <lineage>
        <taxon>Bacteria</taxon>
        <taxon>Bacillati</taxon>
        <taxon>Actinomycetota</taxon>
        <taxon>Actinomycetes</taxon>
        <taxon>Micrococcales</taxon>
        <taxon>Intrasporangiaceae</taxon>
        <taxon>Knoellia</taxon>
    </lineage>
</organism>
<evidence type="ECO:0000256" key="3">
    <source>
        <dbReference type="ARBA" id="ARBA00022475"/>
    </source>
</evidence>
<dbReference type="PROSITE" id="PS50156">
    <property type="entry name" value="SSD"/>
    <property type="match status" value="2"/>
</dbReference>
<feature type="transmembrane region" description="Helical" evidence="8">
    <location>
        <begin position="297"/>
        <end position="322"/>
    </location>
</feature>
<feature type="transmembrane region" description="Helical" evidence="8">
    <location>
        <begin position="358"/>
        <end position="379"/>
    </location>
</feature>
<feature type="transmembrane region" description="Helical" evidence="8">
    <location>
        <begin position="560"/>
        <end position="579"/>
    </location>
</feature>
<name>A0A0A0K0W0_9MICO</name>